<reference evidence="3 4" key="1">
    <citation type="submission" date="2018-07" db="EMBL/GenBank/DDBJ databases">
        <title>Genomic Encyclopedia of Type Strains, Phase IV (KMG-IV): sequencing the most valuable type-strain genomes for metagenomic binning, comparative biology and taxonomic classification.</title>
        <authorList>
            <person name="Goeker M."/>
        </authorList>
    </citation>
    <scope>NUCLEOTIDE SEQUENCE [LARGE SCALE GENOMIC DNA]</scope>
    <source>
        <strain evidence="3 4">DSM 103736</strain>
    </source>
</reference>
<dbReference type="Proteomes" id="UP000254848">
    <property type="component" value="Unassembled WGS sequence"/>
</dbReference>
<protein>
    <recommendedName>
        <fullName evidence="2">DUF7480 domain-containing protein</fullName>
    </recommendedName>
</protein>
<keyword evidence="1" id="KW-0732">Signal</keyword>
<evidence type="ECO:0000313" key="4">
    <source>
        <dbReference type="Proteomes" id="UP000254848"/>
    </source>
</evidence>
<evidence type="ECO:0000313" key="3">
    <source>
        <dbReference type="EMBL" id="RDK86671.1"/>
    </source>
</evidence>
<gene>
    <name evidence="3" type="ORF">C8D90_11156</name>
</gene>
<comment type="caution">
    <text evidence="3">The sequence shown here is derived from an EMBL/GenBank/DDBJ whole genome shotgun (WGS) entry which is preliminary data.</text>
</comment>
<dbReference type="EMBL" id="QRAP01000011">
    <property type="protein sequence ID" value="RDK86671.1"/>
    <property type="molecule type" value="Genomic_DNA"/>
</dbReference>
<organism evidence="3 4">
    <name type="scientific">Enterobacillus tribolii</name>
    <dbReference type="NCBI Taxonomy" id="1487935"/>
    <lineage>
        <taxon>Bacteria</taxon>
        <taxon>Pseudomonadati</taxon>
        <taxon>Pseudomonadota</taxon>
        <taxon>Gammaproteobacteria</taxon>
        <taxon>Enterobacterales</taxon>
        <taxon>Hafniaceae</taxon>
        <taxon>Enterobacillus</taxon>
    </lineage>
</organism>
<dbReference type="AlphaFoldDB" id="A0A370QEA0"/>
<dbReference type="InterPro" id="IPR055903">
    <property type="entry name" value="DUF7480"/>
</dbReference>
<keyword evidence="4" id="KW-1185">Reference proteome</keyword>
<feature type="signal peptide" evidence="1">
    <location>
        <begin position="1"/>
        <end position="22"/>
    </location>
</feature>
<dbReference type="RefSeq" id="WP_230473058.1">
    <property type="nucleotide sequence ID" value="NZ_QRAP01000011.1"/>
</dbReference>
<accession>A0A370QEA0</accession>
<dbReference type="PROSITE" id="PS51257">
    <property type="entry name" value="PROKAR_LIPOPROTEIN"/>
    <property type="match status" value="1"/>
</dbReference>
<dbReference type="Pfam" id="PF24295">
    <property type="entry name" value="DUF7480"/>
    <property type="match status" value="1"/>
</dbReference>
<name>A0A370QEA0_9GAMM</name>
<evidence type="ECO:0000256" key="1">
    <source>
        <dbReference type="SAM" id="SignalP"/>
    </source>
</evidence>
<sequence>MTMKKTLLVCALAFLVSGCFHSGDPRAKHYRAPVTTVANNVCVTVQPEDDERIITIRIEEVGNDSNGIVKYDLNMPVSSDKCITDFGYKFEIGKAYNFTITLESPSKKKKGIMPAARIYNAGFILWDKNSEWEVTTLY</sequence>
<dbReference type="InterPro" id="IPR054657">
    <property type="entry name" value="T6SS_periplasmic_put"/>
</dbReference>
<evidence type="ECO:0000259" key="2">
    <source>
        <dbReference type="Pfam" id="PF24295"/>
    </source>
</evidence>
<dbReference type="NCBIfam" id="NF045617">
    <property type="entry name" value="mostly_LP"/>
    <property type="match status" value="1"/>
</dbReference>
<proteinExistence type="predicted"/>
<feature type="chain" id="PRO_5017075276" description="DUF7480 domain-containing protein" evidence="1">
    <location>
        <begin position="23"/>
        <end position="138"/>
    </location>
</feature>
<feature type="domain" description="DUF7480" evidence="2">
    <location>
        <begin position="29"/>
        <end position="128"/>
    </location>
</feature>